<comment type="caution">
    <text evidence="4">The sequence shown here is derived from an EMBL/GenBank/DDBJ whole genome shotgun (WGS) entry which is preliminary data.</text>
</comment>
<dbReference type="EMBL" id="BAABIC010000024">
    <property type="protein sequence ID" value="GAA4707430.1"/>
    <property type="molecule type" value="Genomic_DNA"/>
</dbReference>
<feature type="region of interest" description="Disordered" evidence="1">
    <location>
        <begin position="1"/>
        <end position="22"/>
    </location>
</feature>
<evidence type="ECO:0000313" key="5">
    <source>
        <dbReference type="Proteomes" id="UP001500325"/>
    </source>
</evidence>
<sequence length="529" mass="58052">MRITGAEGPRPSPAPRRGATTLPPFGRRLFLLGATAATGALAAGAARTASIRDPFTLGVASGDPSPDGMVLWTRLAPDPLAADGLGGMPARVVPVEWEVARDERFTVIEQRGTVDAVPEAAHTLHVETTGLAPGREYFYRFRANGAVSPAGRTRTAPASGALGPALTTCVASCANYPIGYFTAYRRLAEDEPDLVLHLGDYQYEYATPDEAVRPVVGPETTDLAEYRQRYAQYRTDPDLRAAHAVAPWLVVWDDHETDNNWAGADPEDEQPRRAFRARRAAAARAYYENMPLRRTSVPRGPDMQLYRRIEWGGLATFHVLDTRQYRDDQACGDGRRVGCTERLDPGRSLPGAAQERWLADGFRRSRARWDVLGQQVFFARRDLDPGAPERLAMDGWDGYAASRDRVTRSWVDAGVRNAVVLTGDVHTHWANEIKADYEDPASPVVGTELVSSSITSSGDGDASTDHPDLRTNPHLRFRSNRRGYVRARYEPGRLTADFRVVDAVTTPGAPVRTAASFVVPDREPGLHRG</sequence>
<dbReference type="PANTHER" id="PTHR43606">
    <property type="entry name" value="PHOSPHATASE, PUTATIVE (AFU_ORTHOLOGUE AFUA_6G08710)-RELATED"/>
    <property type="match status" value="1"/>
</dbReference>
<dbReference type="InterPro" id="IPR052900">
    <property type="entry name" value="Phospholipid_Metab_Enz"/>
</dbReference>
<dbReference type="Pfam" id="PF09423">
    <property type="entry name" value="PhoD"/>
    <property type="match status" value="1"/>
</dbReference>
<evidence type="ECO:0000259" key="3">
    <source>
        <dbReference type="Pfam" id="PF16655"/>
    </source>
</evidence>
<dbReference type="Pfam" id="PF16655">
    <property type="entry name" value="PhoD_N"/>
    <property type="match status" value="1"/>
</dbReference>
<protein>
    <submittedName>
        <fullName evidence="4">Alkaline phosphatase D family protein</fullName>
    </submittedName>
</protein>
<evidence type="ECO:0000256" key="1">
    <source>
        <dbReference type="SAM" id="MobiDB-lite"/>
    </source>
</evidence>
<proteinExistence type="predicted"/>
<dbReference type="InterPro" id="IPR032093">
    <property type="entry name" value="PhoD_N"/>
</dbReference>
<evidence type="ECO:0000259" key="2">
    <source>
        <dbReference type="Pfam" id="PF09423"/>
    </source>
</evidence>
<dbReference type="Gene3D" id="2.60.40.380">
    <property type="entry name" value="Purple acid phosphatase-like, N-terminal"/>
    <property type="match status" value="1"/>
</dbReference>
<feature type="compositionally biased region" description="Low complexity" evidence="1">
    <location>
        <begin position="1"/>
        <end position="19"/>
    </location>
</feature>
<dbReference type="InterPro" id="IPR018946">
    <property type="entry name" value="PhoD-like_MPP"/>
</dbReference>
<dbReference type="InterPro" id="IPR038607">
    <property type="entry name" value="PhoD-like_sf"/>
</dbReference>
<feature type="region of interest" description="Disordered" evidence="1">
    <location>
        <begin position="450"/>
        <end position="474"/>
    </location>
</feature>
<dbReference type="CDD" id="cd07389">
    <property type="entry name" value="MPP_PhoD"/>
    <property type="match status" value="1"/>
</dbReference>
<accession>A0ABP8XIG5</accession>
<dbReference type="Proteomes" id="UP001500325">
    <property type="component" value="Unassembled WGS sequence"/>
</dbReference>
<dbReference type="PANTHER" id="PTHR43606:SF2">
    <property type="entry name" value="ALKALINE PHOSPHATASE FAMILY PROTEIN (AFU_ORTHOLOGUE AFUA_5G03860)"/>
    <property type="match status" value="1"/>
</dbReference>
<evidence type="ECO:0000313" key="4">
    <source>
        <dbReference type="EMBL" id="GAA4707430.1"/>
    </source>
</evidence>
<dbReference type="InterPro" id="IPR029052">
    <property type="entry name" value="Metallo-depent_PP-like"/>
</dbReference>
<feature type="domain" description="Phospholipase D N-terminal" evidence="3">
    <location>
        <begin position="57"/>
        <end position="155"/>
    </location>
</feature>
<gene>
    <name evidence="4" type="ORF">GCM10023215_55460</name>
</gene>
<dbReference type="SUPFAM" id="SSF56300">
    <property type="entry name" value="Metallo-dependent phosphatases"/>
    <property type="match status" value="1"/>
</dbReference>
<keyword evidence="5" id="KW-1185">Reference proteome</keyword>
<reference evidence="5" key="1">
    <citation type="journal article" date="2019" name="Int. J. Syst. Evol. Microbiol.">
        <title>The Global Catalogue of Microorganisms (GCM) 10K type strain sequencing project: providing services to taxonomists for standard genome sequencing and annotation.</title>
        <authorList>
            <consortium name="The Broad Institute Genomics Platform"/>
            <consortium name="The Broad Institute Genome Sequencing Center for Infectious Disease"/>
            <person name="Wu L."/>
            <person name="Ma J."/>
        </authorList>
    </citation>
    <scope>NUCLEOTIDE SEQUENCE [LARGE SCALE GENOMIC DNA]</scope>
    <source>
        <strain evidence="5">JCM 18055</strain>
    </source>
</reference>
<dbReference type="Gene3D" id="3.60.21.70">
    <property type="entry name" value="PhoD-like phosphatase"/>
    <property type="match status" value="1"/>
</dbReference>
<name>A0ABP8XIG5_9PSEU</name>
<feature type="domain" description="PhoD-like phosphatase metallophosphatase" evidence="2">
    <location>
        <begin position="170"/>
        <end position="498"/>
    </location>
</feature>
<organism evidence="4 5">
    <name type="scientific">Pseudonocardia yuanmonensis</name>
    <dbReference type="NCBI Taxonomy" id="1095914"/>
    <lineage>
        <taxon>Bacteria</taxon>
        <taxon>Bacillati</taxon>
        <taxon>Actinomycetota</taxon>
        <taxon>Actinomycetes</taxon>
        <taxon>Pseudonocardiales</taxon>
        <taxon>Pseudonocardiaceae</taxon>
        <taxon>Pseudonocardia</taxon>
    </lineage>
</organism>